<comment type="caution">
    <text evidence="1">The sequence shown here is derived from an EMBL/GenBank/DDBJ whole genome shotgun (WGS) entry which is preliminary data.</text>
</comment>
<name>A0A396J3W0_MEDTR</name>
<evidence type="ECO:0000313" key="2">
    <source>
        <dbReference type="Proteomes" id="UP000265566"/>
    </source>
</evidence>
<evidence type="ECO:0000313" key="1">
    <source>
        <dbReference type="EMBL" id="RHN72739.1"/>
    </source>
</evidence>
<organism evidence="1 2">
    <name type="scientific">Medicago truncatula</name>
    <name type="common">Barrel medic</name>
    <name type="synonym">Medicago tribuloides</name>
    <dbReference type="NCBI Taxonomy" id="3880"/>
    <lineage>
        <taxon>Eukaryota</taxon>
        <taxon>Viridiplantae</taxon>
        <taxon>Streptophyta</taxon>
        <taxon>Embryophyta</taxon>
        <taxon>Tracheophyta</taxon>
        <taxon>Spermatophyta</taxon>
        <taxon>Magnoliopsida</taxon>
        <taxon>eudicotyledons</taxon>
        <taxon>Gunneridae</taxon>
        <taxon>Pentapetalae</taxon>
        <taxon>rosids</taxon>
        <taxon>fabids</taxon>
        <taxon>Fabales</taxon>
        <taxon>Fabaceae</taxon>
        <taxon>Papilionoideae</taxon>
        <taxon>50 kb inversion clade</taxon>
        <taxon>NPAAA clade</taxon>
        <taxon>Hologalegina</taxon>
        <taxon>IRL clade</taxon>
        <taxon>Trifolieae</taxon>
        <taxon>Medicago</taxon>
    </lineage>
</organism>
<dbReference type="Gramene" id="rna8492">
    <property type="protein sequence ID" value="RHN72739.1"/>
    <property type="gene ID" value="gene8492"/>
</dbReference>
<gene>
    <name evidence="1" type="ORF">MtrunA17_Chr2g0291051</name>
</gene>
<accession>A0A396J3W0</accession>
<proteinExistence type="predicted"/>
<sequence>MASHKIVWQTIFMVTCWHLWKWRNKSIFEEEFHRPFNPIDMILKMAM</sequence>
<protein>
    <submittedName>
        <fullName evidence="1">Uncharacterized protein</fullName>
    </submittedName>
</protein>
<dbReference type="EMBL" id="PSQE01000002">
    <property type="protein sequence ID" value="RHN72739.1"/>
    <property type="molecule type" value="Genomic_DNA"/>
</dbReference>
<dbReference type="Proteomes" id="UP000265566">
    <property type="component" value="Chromosome 2"/>
</dbReference>
<dbReference type="AlphaFoldDB" id="A0A396J3W0"/>
<reference evidence="2" key="1">
    <citation type="journal article" date="2018" name="Nat. Plants">
        <title>Whole-genome landscape of Medicago truncatula symbiotic genes.</title>
        <authorList>
            <person name="Pecrix Y."/>
            <person name="Staton S.E."/>
            <person name="Sallet E."/>
            <person name="Lelandais-Briere C."/>
            <person name="Moreau S."/>
            <person name="Carrere S."/>
            <person name="Blein T."/>
            <person name="Jardinaud M.F."/>
            <person name="Latrasse D."/>
            <person name="Zouine M."/>
            <person name="Zahm M."/>
            <person name="Kreplak J."/>
            <person name="Mayjonade B."/>
            <person name="Satge C."/>
            <person name="Perez M."/>
            <person name="Cauet S."/>
            <person name="Marande W."/>
            <person name="Chantry-Darmon C."/>
            <person name="Lopez-Roques C."/>
            <person name="Bouchez O."/>
            <person name="Berard A."/>
            <person name="Debelle F."/>
            <person name="Munos S."/>
            <person name="Bendahmane A."/>
            <person name="Berges H."/>
            <person name="Niebel A."/>
            <person name="Buitink J."/>
            <person name="Frugier F."/>
            <person name="Benhamed M."/>
            <person name="Crespi M."/>
            <person name="Gouzy J."/>
            <person name="Gamas P."/>
        </authorList>
    </citation>
    <scope>NUCLEOTIDE SEQUENCE [LARGE SCALE GENOMIC DNA]</scope>
    <source>
        <strain evidence="2">cv. Jemalong A17</strain>
    </source>
</reference>